<comment type="function">
    <text evidence="1">SASP are bound to spore DNA. They are double-stranded DNA-binding proteins that cause DNA to change to an a-like conformation. They protect the DNA backbone from chemical and enzymatic cleavage and are thus involved in dormant spore's high resistance to UV light.</text>
</comment>
<keyword evidence="4" id="KW-0238">DNA-binding</keyword>
<comment type="caution">
    <text evidence="5">The sequence shown here is derived from an EMBL/GenBank/DDBJ whole genome shotgun (WGS) entry which is preliminary data.</text>
</comment>
<evidence type="ECO:0000313" key="5">
    <source>
        <dbReference type="EMBL" id="HIU34765.1"/>
    </source>
</evidence>
<dbReference type="InterPro" id="IPR038300">
    <property type="entry name" value="SASP_sf_alpha/beta"/>
</dbReference>
<proteinExistence type="inferred from homology"/>
<evidence type="ECO:0000256" key="4">
    <source>
        <dbReference type="ARBA" id="ARBA00023125"/>
    </source>
</evidence>
<dbReference type="Proteomes" id="UP000824072">
    <property type="component" value="Unassembled WGS sequence"/>
</dbReference>
<evidence type="ECO:0000256" key="3">
    <source>
        <dbReference type="ARBA" id="ARBA00022969"/>
    </source>
</evidence>
<dbReference type="AlphaFoldDB" id="A0A9D1LCS5"/>
<dbReference type="GO" id="GO:0030435">
    <property type="term" value="P:sporulation resulting in formation of a cellular spore"/>
    <property type="evidence" value="ECO:0007669"/>
    <property type="project" value="UniProtKB-KW"/>
</dbReference>
<name>A0A9D1LCS5_9FIRM</name>
<dbReference type="Pfam" id="PF00269">
    <property type="entry name" value="SASP"/>
    <property type="match status" value="1"/>
</dbReference>
<evidence type="ECO:0000256" key="1">
    <source>
        <dbReference type="ARBA" id="ARBA00003863"/>
    </source>
</evidence>
<organism evidence="5 6">
    <name type="scientific">Candidatus Pullichristensenella excrementigallinarum</name>
    <dbReference type="NCBI Taxonomy" id="2840907"/>
    <lineage>
        <taxon>Bacteria</taxon>
        <taxon>Bacillati</taxon>
        <taxon>Bacillota</taxon>
        <taxon>Clostridia</taxon>
        <taxon>Candidatus Pullichristensenella</taxon>
    </lineage>
</organism>
<comment type="similarity">
    <text evidence="2">Belongs to the alpha/beta-type SASP family.</text>
</comment>
<sequence>MSNRSNRVEVPESRQALENMKYEVANELGINLTKGYNGNLSAKDNGHVGGEMVRKMISDYQRQASQSGK</sequence>
<dbReference type="GO" id="GO:0006265">
    <property type="term" value="P:DNA topological change"/>
    <property type="evidence" value="ECO:0007669"/>
    <property type="project" value="InterPro"/>
</dbReference>
<dbReference type="PANTHER" id="PTHR36107">
    <property type="entry name" value="SMALL, ACID-SOLUBLE SPORE PROTEIN A"/>
    <property type="match status" value="1"/>
</dbReference>
<dbReference type="InterPro" id="IPR018126">
    <property type="entry name" value="SASP_alpha/beta-type_CS"/>
</dbReference>
<dbReference type="Gene3D" id="6.10.10.80">
    <property type="entry name" value="Small, acid-soluble spore protein, alpha/beta type-like"/>
    <property type="match status" value="1"/>
</dbReference>
<dbReference type="EMBL" id="DVMU01000203">
    <property type="protein sequence ID" value="HIU34765.1"/>
    <property type="molecule type" value="Genomic_DNA"/>
</dbReference>
<dbReference type="InterPro" id="IPR050847">
    <property type="entry name" value="SASP_DNA-binding"/>
</dbReference>
<accession>A0A9D1LCS5</accession>
<gene>
    <name evidence="5" type="ORF">IAB02_09395</name>
</gene>
<evidence type="ECO:0000313" key="6">
    <source>
        <dbReference type="Proteomes" id="UP000824072"/>
    </source>
</evidence>
<reference evidence="5" key="1">
    <citation type="submission" date="2020-10" db="EMBL/GenBank/DDBJ databases">
        <authorList>
            <person name="Gilroy R."/>
        </authorList>
    </citation>
    <scope>NUCLEOTIDE SEQUENCE</scope>
    <source>
        <strain evidence="5">ChiHcec3-11533</strain>
    </source>
</reference>
<keyword evidence="3" id="KW-0749">Sporulation</keyword>
<reference evidence="5" key="2">
    <citation type="journal article" date="2021" name="PeerJ">
        <title>Extensive microbial diversity within the chicken gut microbiome revealed by metagenomics and culture.</title>
        <authorList>
            <person name="Gilroy R."/>
            <person name="Ravi A."/>
            <person name="Getino M."/>
            <person name="Pursley I."/>
            <person name="Horton D.L."/>
            <person name="Alikhan N.F."/>
            <person name="Baker D."/>
            <person name="Gharbi K."/>
            <person name="Hall N."/>
            <person name="Watson M."/>
            <person name="Adriaenssens E.M."/>
            <person name="Foster-Nyarko E."/>
            <person name="Jarju S."/>
            <person name="Secka A."/>
            <person name="Antonio M."/>
            <person name="Oren A."/>
            <person name="Chaudhuri R.R."/>
            <person name="La Ragione R."/>
            <person name="Hildebrand F."/>
            <person name="Pallen M.J."/>
        </authorList>
    </citation>
    <scope>NUCLEOTIDE SEQUENCE</scope>
    <source>
        <strain evidence="5">ChiHcec3-11533</strain>
    </source>
</reference>
<dbReference type="PROSITE" id="PS00304">
    <property type="entry name" value="SASP_1"/>
    <property type="match status" value="1"/>
</dbReference>
<dbReference type="InterPro" id="IPR001448">
    <property type="entry name" value="SASP_alpha/beta-type"/>
</dbReference>
<evidence type="ECO:0000256" key="2">
    <source>
        <dbReference type="ARBA" id="ARBA00005442"/>
    </source>
</evidence>
<dbReference type="GO" id="GO:0003690">
    <property type="term" value="F:double-stranded DNA binding"/>
    <property type="evidence" value="ECO:0007669"/>
    <property type="project" value="InterPro"/>
</dbReference>
<dbReference type="PANTHER" id="PTHR36107:SF1">
    <property type="entry name" value="SMALL, ACID-SOLUBLE SPORE PROTEIN A"/>
    <property type="match status" value="1"/>
</dbReference>
<protein>
    <submittedName>
        <fullName evidence="5">Alpha/beta-type small acid-soluble spore protein</fullName>
    </submittedName>
</protein>